<dbReference type="InterPro" id="IPR000150">
    <property type="entry name" value="Cof"/>
</dbReference>
<dbReference type="PROSITE" id="PS01228">
    <property type="entry name" value="COF_1"/>
    <property type="match status" value="1"/>
</dbReference>
<dbReference type="CDD" id="cd07516">
    <property type="entry name" value="HAD_Pase"/>
    <property type="match status" value="1"/>
</dbReference>
<protein>
    <submittedName>
        <fullName evidence="1">Cof-type HAD-IIB family hydrolase</fullName>
        <ecNumber evidence="1">3.1.3.-</ecNumber>
    </submittedName>
</protein>
<reference evidence="2" key="1">
    <citation type="journal article" date="2019" name="Int. J. Syst. Evol. Microbiol.">
        <title>The Global Catalogue of Microorganisms (GCM) 10K type strain sequencing project: providing services to taxonomists for standard genome sequencing and annotation.</title>
        <authorList>
            <consortium name="The Broad Institute Genomics Platform"/>
            <consortium name="The Broad Institute Genome Sequencing Center for Infectious Disease"/>
            <person name="Wu L."/>
            <person name="Ma J."/>
        </authorList>
    </citation>
    <scope>NUCLEOTIDE SEQUENCE [LARGE SCALE GENOMIC DNA]</scope>
    <source>
        <strain evidence="2">DT43</strain>
    </source>
</reference>
<evidence type="ECO:0000313" key="1">
    <source>
        <dbReference type="EMBL" id="MFC5631670.1"/>
    </source>
</evidence>
<proteinExistence type="predicted"/>
<dbReference type="GO" id="GO:0016787">
    <property type="term" value="F:hydrolase activity"/>
    <property type="evidence" value="ECO:0007669"/>
    <property type="project" value="UniProtKB-KW"/>
</dbReference>
<comment type="caution">
    <text evidence="1">The sequence shown here is derived from an EMBL/GenBank/DDBJ whole genome shotgun (WGS) entry which is preliminary data.</text>
</comment>
<dbReference type="SFLD" id="SFLDS00003">
    <property type="entry name" value="Haloacid_Dehalogenase"/>
    <property type="match status" value="1"/>
</dbReference>
<dbReference type="NCBIfam" id="TIGR01484">
    <property type="entry name" value="HAD-SF-IIB"/>
    <property type="match status" value="1"/>
</dbReference>
<dbReference type="RefSeq" id="WP_156806043.1">
    <property type="nucleotide sequence ID" value="NZ_JBHSOJ010000023.1"/>
</dbReference>
<name>A0ABW0UFK5_9STRE</name>
<dbReference type="InterPro" id="IPR023214">
    <property type="entry name" value="HAD_sf"/>
</dbReference>
<dbReference type="EC" id="3.1.3.-" evidence="1"/>
<dbReference type="Proteomes" id="UP001596110">
    <property type="component" value="Unassembled WGS sequence"/>
</dbReference>
<gene>
    <name evidence="1" type="ORF">ACFPQ3_08865</name>
</gene>
<dbReference type="PANTHER" id="PTHR10000:SF8">
    <property type="entry name" value="HAD SUPERFAMILY HYDROLASE-LIKE, TYPE 3"/>
    <property type="match status" value="1"/>
</dbReference>
<dbReference type="InterPro" id="IPR006379">
    <property type="entry name" value="HAD-SF_hydro_IIB"/>
</dbReference>
<organism evidence="1 2">
    <name type="scientific">Streptococcus caledonicus</name>
    <dbReference type="NCBI Taxonomy" id="2614158"/>
    <lineage>
        <taxon>Bacteria</taxon>
        <taxon>Bacillati</taxon>
        <taxon>Bacillota</taxon>
        <taxon>Bacilli</taxon>
        <taxon>Lactobacillales</taxon>
        <taxon>Streptococcaceae</taxon>
        <taxon>Streptococcus</taxon>
    </lineage>
</organism>
<keyword evidence="1" id="KW-0378">Hydrolase</keyword>
<keyword evidence="2" id="KW-1185">Reference proteome</keyword>
<dbReference type="NCBIfam" id="TIGR00099">
    <property type="entry name" value="Cof-subfamily"/>
    <property type="match status" value="1"/>
</dbReference>
<sequence>MNNLKIIATDLDGTLLNSDLKLSKRNSEALKRLKSQGVRIVLCTGRPFDGMKHLIGELGLSGDDYCISYNGSLVQSCDGKEVLHEANISADDFREIATYFARFGLGVHAMTRDKMYTYDKSIHPLTVRESYLGNLPIIVFEAGDVVTEKIIKVMAVGNPEALEKAEQGFSQAISASFSLNKSEAFYLEIMQDGDNKARALKILLDKLNLSSEQLMAFGNNLNDLEMLTFAQVGVAVGNAVTELKEVSDFVTETNDHDGIAQFLEQYYVRKEEL</sequence>
<evidence type="ECO:0000313" key="2">
    <source>
        <dbReference type="Proteomes" id="UP001596110"/>
    </source>
</evidence>
<dbReference type="InterPro" id="IPR036412">
    <property type="entry name" value="HAD-like_sf"/>
</dbReference>
<dbReference type="Gene3D" id="3.40.50.1000">
    <property type="entry name" value="HAD superfamily/HAD-like"/>
    <property type="match status" value="1"/>
</dbReference>
<dbReference type="Pfam" id="PF08282">
    <property type="entry name" value="Hydrolase_3"/>
    <property type="match status" value="1"/>
</dbReference>
<dbReference type="SUPFAM" id="SSF56784">
    <property type="entry name" value="HAD-like"/>
    <property type="match status" value="1"/>
</dbReference>
<dbReference type="EMBL" id="JBHSOJ010000023">
    <property type="protein sequence ID" value="MFC5631670.1"/>
    <property type="molecule type" value="Genomic_DNA"/>
</dbReference>
<accession>A0ABW0UFK5</accession>
<dbReference type="PANTHER" id="PTHR10000">
    <property type="entry name" value="PHOSPHOSERINE PHOSPHATASE"/>
    <property type="match status" value="1"/>
</dbReference>
<dbReference type="SFLD" id="SFLDG01140">
    <property type="entry name" value="C2.B:_Phosphomannomutase_and_P"/>
    <property type="match status" value="1"/>
</dbReference>
<dbReference type="Gene3D" id="3.30.1240.10">
    <property type="match status" value="1"/>
</dbReference>